<feature type="domain" description="Glycosyltransferase 2-like" evidence="1">
    <location>
        <begin position="4"/>
        <end position="133"/>
    </location>
</feature>
<dbReference type="InterPro" id="IPR001173">
    <property type="entry name" value="Glyco_trans_2-like"/>
</dbReference>
<name>A0A2N7C6G5_9VIBR</name>
<evidence type="ECO:0000313" key="2">
    <source>
        <dbReference type="EMBL" id="PME72258.1"/>
    </source>
</evidence>
<reference evidence="3" key="1">
    <citation type="submission" date="2016-07" db="EMBL/GenBank/DDBJ databases">
        <title>Nontailed viruses are major unrecognized killers of bacteria in the ocean.</title>
        <authorList>
            <person name="Kauffman K."/>
            <person name="Hussain F."/>
            <person name="Yang J."/>
            <person name="Arevalo P."/>
            <person name="Brown J."/>
            <person name="Cutler M."/>
            <person name="Kelly L."/>
            <person name="Polz M.F."/>
        </authorList>
    </citation>
    <scope>NUCLEOTIDE SEQUENCE [LARGE SCALE GENOMIC DNA]</scope>
    <source>
        <strain evidence="3">10N.286.55.C1</strain>
    </source>
</reference>
<evidence type="ECO:0000259" key="1">
    <source>
        <dbReference type="Pfam" id="PF00535"/>
    </source>
</evidence>
<sequence>MLVSIITPCFNPNLELIETIESVQKQTYSTYEHIIIDDCSTSSMPDELLRIIESDPKIKFVKRSWNAGPAVTRNRGIADAKGNFIAFLDADDVWHASKLELQLQFMLENDVSLSYTSYEVFDTKGKVIGLRTPPPSLTYTDILQSNQIGCLTAMYSVDALGKVYMPNISKRQDMGLWLKILRTGVVARGCVDKPLARYRVGSKSVSSNKLGVLKYQWRIYREVERLSLRASIKYFGHYAFKGMTRKV</sequence>
<dbReference type="Gene3D" id="3.90.550.10">
    <property type="entry name" value="Spore Coat Polysaccharide Biosynthesis Protein SpsA, Chain A"/>
    <property type="match status" value="1"/>
</dbReference>
<comment type="caution">
    <text evidence="2">The sequence shown here is derived from an EMBL/GenBank/DDBJ whole genome shotgun (WGS) entry which is preliminary data.</text>
</comment>
<organism evidence="2 3">
    <name type="scientific">Vibrio lentus</name>
    <dbReference type="NCBI Taxonomy" id="136468"/>
    <lineage>
        <taxon>Bacteria</taxon>
        <taxon>Pseudomonadati</taxon>
        <taxon>Pseudomonadota</taxon>
        <taxon>Gammaproteobacteria</taxon>
        <taxon>Vibrionales</taxon>
        <taxon>Vibrionaceae</taxon>
        <taxon>Vibrio</taxon>
    </lineage>
</organism>
<keyword evidence="2" id="KW-0808">Transferase</keyword>
<dbReference type="EMBL" id="MCSI01000031">
    <property type="protein sequence ID" value="PME72258.1"/>
    <property type="molecule type" value="Genomic_DNA"/>
</dbReference>
<dbReference type="RefSeq" id="WP_102266665.1">
    <property type="nucleotide sequence ID" value="NZ_MCSH01000044.1"/>
</dbReference>
<accession>A0A2N7C6G5</accession>
<dbReference type="Pfam" id="PF00535">
    <property type="entry name" value="Glycos_transf_2"/>
    <property type="match status" value="1"/>
</dbReference>
<evidence type="ECO:0000313" key="3">
    <source>
        <dbReference type="Proteomes" id="UP000235778"/>
    </source>
</evidence>
<dbReference type="AlphaFoldDB" id="A0A2N7C6G5"/>
<gene>
    <name evidence="2" type="ORF">BCV30_21855</name>
</gene>
<dbReference type="InterPro" id="IPR029044">
    <property type="entry name" value="Nucleotide-diphossugar_trans"/>
</dbReference>
<protein>
    <submittedName>
        <fullName evidence="2">Glycosyl transferase</fullName>
    </submittedName>
</protein>
<dbReference type="SUPFAM" id="SSF53448">
    <property type="entry name" value="Nucleotide-diphospho-sugar transferases"/>
    <property type="match status" value="1"/>
</dbReference>
<dbReference type="PANTHER" id="PTHR22916:SF3">
    <property type="entry name" value="UDP-GLCNAC:BETAGAL BETA-1,3-N-ACETYLGLUCOSAMINYLTRANSFERASE-LIKE PROTEIN 1"/>
    <property type="match status" value="1"/>
</dbReference>
<dbReference type="PANTHER" id="PTHR22916">
    <property type="entry name" value="GLYCOSYLTRANSFERASE"/>
    <property type="match status" value="1"/>
</dbReference>
<dbReference type="CDD" id="cd00761">
    <property type="entry name" value="Glyco_tranf_GTA_type"/>
    <property type="match status" value="1"/>
</dbReference>
<dbReference type="GO" id="GO:0016758">
    <property type="term" value="F:hexosyltransferase activity"/>
    <property type="evidence" value="ECO:0007669"/>
    <property type="project" value="UniProtKB-ARBA"/>
</dbReference>
<dbReference type="Proteomes" id="UP000235778">
    <property type="component" value="Unassembled WGS sequence"/>
</dbReference>
<proteinExistence type="predicted"/>